<protein>
    <submittedName>
        <fullName evidence="1">Uncharacterized protein</fullName>
    </submittedName>
</protein>
<keyword evidence="2" id="KW-1185">Reference proteome</keyword>
<comment type="caution">
    <text evidence="1">The sequence shown here is derived from an EMBL/GenBank/DDBJ whole genome shotgun (WGS) entry which is preliminary data.</text>
</comment>
<sequence length="130" mass="14192">MAGWTAHVWWGPLVERWMWALFPSFFCVAGNHVEYVGPTYFGFCESAGGKGGWMSDVVAAVGGLGPDELLGALSQLMTPNTAHIWKEPQTPPVTDVDNAREKLDGELPNVSAVISSQVFENRLRDTAGQR</sequence>
<gene>
    <name evidence="1" type="ORF">MRB53_018326</name>
</gene>
<evidence type="ECO:0000313" key="1">
    <source>
        <dbReference type="EMBL" id="KAJ8641632.1"/>
    </source>
</evidence>
<dbReference type="EMBL" id="CM056813">
    <property type="protein sequence ID" value="KAJ8641632.1"/>
    <property type="molecule type" value="Genomic_DNA"/>
</dbReference>
<name>A0ACC2M7J8_PERAE</name>
<proteinExistence type="predicted"/>
<organism evidence="1 2">
    <name type="scientific">Persea americana</name>
    <name type="common">Avocado</name>
    <dbReference type="NCBI Taxonomy" id="3435"/>
    <lineage>
        <taxon>Eukaryota</taxon>
        <taxon>Viridiplantae</taxon>
        <taxon>Streptophyta</taxon>
        <taxon>Embryophyta</taxon>
        <taxon>Tracheophyta</taxon>
        <taxon>Spermatophyta</taxon>
        <taxon>Magnoliopsida</taxon>
        <taxon>Magnoliidae</taxon>
        <taxon>Laurales</taxon>
        <taxon>Lauraceae</taxon>
        <taxon>Persea</taxon>
    </lineage>
</organism>
<evidence type="ECO:0000313" key="2">
    <source>
        <dbReference type="Proteomes" id="UP001234297"/>
    </source>
</evidence>
<dbReference type="Proteomes" id="UP001234297">
    <property type="component" value="Chromosome 5"/>
</dbReference>
<accession>A0ACC2M7J8</accession>
<reference evidence="1 2" key="1">
    <citation type="journal article" date="2022" name="Hortic Res">
        <title>A haplotype resolved chromosomal level avocado genome allows analysis of novel avocado genes.</title>
        <authorList>
            <person name="Nath O."/>
            <person name="Fletcher S.J."/>
            <person name="Hayward A."/>
            <person name="Shaw L.M."/>
            <person name="Masouleh A.K."/>
            <person name="Furtado A."/>
            <person name="Henry R.J."/>
            <person name="Mitter N."/>
        </authorList>
    </citation>
    <scope>NUCLEOTIDE SEQUENCE [LARGE SCALE GENOMIC DNA]</scope>
    <source>
        <strain evidence="2">cv. Hass</strain>
    </source>
</reference>